<reference evidence="11" key="1">
    <citation type="journal article" date="2011" name="Appl. Environ. Microbiol.">
        <title>Generation of Targeted Deletions in the Genome of Rhodothermus marinus.</title>
        <authorList>
            <person name="Bjornsdottir S.H."/>
            <person name="Fridjonsson O.H."/>
            <person name="Hreggvidsson G.O."/>
            <person name="Eggertsson G."/>
        </authorList>
    </citation>
    <scope>NUCLEOTIDE SEQUENCE</scope>
    <source>
        <strain evidence="11">PRI 493</strain>
    </source>
</reference>
<dbReference type="PANTHER" id="PTHR43734:SF3">
    <property type="entry name" value="B-CAROTENE KETOLASE"/>
    <property type="match status" value="1"/>
</dbReference>
<dbReference type="GO" id="GO:0016117">
    <property type="term" value="P:carotenoid biosynthetic process"/>
    <property type="evidence" value="ECO:0007669"/>
    <property type="project" value="UniProtKB-KW"/>
</dbReference>
<evidence type="ECO:0000256" key="1">
    <source>
        <dbReference type="ARBA" id="ARBA00001974"/>
    </source>
</evidence>
<dbReference type="FunFam" id="3.50.50.60:FF:000378">
    <property type="entry name" value="Phytoene desaturase"/>
    <property type="match status" value="1"/>
</dbReference>
<dbReference type="EMBL" id="JF701604">
    <property type="protein sequence ID" value="AEJ38186.1"/>
    <property type="molecule type" value="Genomic_DNA"/>
</dbReference>
<dbReference type="InterPro" id="IPR002937">
    <property type="entry name" value="Amino_oxidase"/>
</dbReference>
<evidence type="ECO:0000256" key="8">
    <source>
        <dbReference type="ARBA" id="ARBA00031986"/>
    </source>
</evidence>
<keyword evidence="5 9" id="KW-0125">Carotenoid biosynthesis</keyword>
<dbReference type="SUPFAM" id="SSF51905">
    <property type="entry name" value="FAD/NAD(P)-binding domain"/>
    <property type="match status" value="1"/>
</dbReference>
<evidence type="ECO:0000256" key="9">
    <source>
        <dbReference type="RuleBase" id="RU362075"/>
    </source>
</evidence>
<accession>G1BJY7</accession>
<dbReference type="NCBIfam" id="TIGR02734">
    <property type="entry name" value="crtI_fam"/>
    <property type="match status" value="1"/>
</dbReference>
<dbReference type="Pfam" id="PF01593">
    <property type="entry name" value="Amino_oxidase"/>
    <property type="match status" value="1"/>
</dbReference>
<dbReference type="InterPro" id="IPR008150">
    <property type="entry name" value="Phytoene_DH_bac_CS"/>
</dbReference>
<keyword evidence="4" id="KW-0285">Flavoprotein</keyword>
<evidence type="ECO:0000313" key="11">
    <source>
        <dbReference type="EMBL" id="AEJ38186.1"/>
    </source>
</evidence>
<keyword evidence="6" id="KW-0274">FAD</keyword>
<name>G1BJY7_RHOMR</name>
<evidence type="ECO:0000259" key="10">
    <source>
        <dbReference type="Pfam" id="PF01593"/>
    </source>
</evidence>
<dbReference type="PANTHER" id="PTHR43734">
    <property type="entry name" value="PHYTOENE DESATURASE"/>
    <property type="match status" value="1"/>
</dbReference>
<dbReference type="RefSeq" id="WP_397547924.1">
    <property type="nucleotide sequence ID" value="NZ_CP172416.1"/>
</dbReference>
<evidence type="ECO:0000256" key="7">
    <source>
        <dbReference type="ARBA" id="ARBA00023002"/>
    </source>
</evidence>
<dbReference type="PROSITE" id="PS00982">
    <property type="entry name" value="PHYTOENE_DH"/>
    <property type="match status" value="1"/>
</dbReference>
<proteinExistence type="inferred from homology"/>
<dbReference type="AlphaFoldDB" id="G1BJY7"/>
<sequence length="505" mass="57260">MKERRAIVIGSGFGGLAVAIHLQAMGFKTTLLEKREKVGGRAYQLRDRGYTFDMGPSLITAPSILRRLFAAAGRQLEDYVELVPLDPFYRVYFHDGTYLDYTADRERMRAQMARFNPQDAARYDRFMEATRPIYEAVIREGLGARPFDTLGKLLAFLPRALRLGAIQPVARFASRYFEDFRHHFLYSFHPLFIGGNPFRAPAVYIMIPYLEREEGVWFARGGMYSLVEAMARLFMEIGGRIHTGTAVQRIVVQKGKAVGVETADGFHPAELVVSNADPGYTYQHLVDPAWRRRWTDRRIARLHYSMSCFLLYLGVRRTYPQLLHHTLILSPRYRELIEDIFERKVLAPDFSLYLHAPTRTDPTMAPPGCESLYVLAPVPHLQASVNWTEEATRYAGRLLEFLEAWGLEGLRENLEVCHYFTPEDFARHLNAPYGSAFSIEPRLTQTAYFRPHNRSEDIRGLYLVGAGTHPGAGLPGVVLSAEATAWAIAQDYRVTSPSIAAVASA</sequence>
<organism evidence="11">
    <name type="scientific">Rhodothermus marinus</name>
    <name type="common">Rhodothermus obamensis</name>
    <dbReference type="NCBI Taxonomy" id="29549"/>
    <lineage>
        <taxon>Bacteria</taxon>
        <taxon>Pseudomonadati</taxon>
        <taxon>Rhodothermota</taxon>
        <taxon>Rhodothermia</taxon>
        <taxon>Rhodothermales</taxon>
        <taxon>Rhodothermaceae</taxon>
        <taxon>Rhodothermus</taxon>
    </lineage>
</organism>
<comment type="cofactor">
    <cofactor evidence="1">
        <name>FAD</name>
        <dbReference type="ChEBI" id="CHEBI:57692"/>
    </cofactor>
</comment>
<evidence type="ECO:0000256" key="6">
    <source>
        <dbReference type="ARBA" id="ARBA00022827"/>
    </source>
</evidence>
<dbReference type="InterPro" id="IPR036188">
    <property type="entry name" value="FAD/NAD-bd_sf"/>
</dbReference>
<comment type="pathway">
    <text evidence="2 9">Carotenoid biosynthesis.</text>
</comment>
<gene>
    <name evidence="11" type="primary">crtI</name>
</gene>
<dbReference type="GO" id="GO:0016627">
    <property type="term" value="F:oxidoreductase activity, acting on the CH-CH group of donors"/>
    <property type="evidence" value="ECO:0007669"/>
    <property type="project" value="UniProtKB-ARBA"/>
</dbReference>
<dbReference type="Gene3D" id="3.50.50.60">
    <property type="entry name" value="FAD/NAD(P)-binding domain"/>
    <property type="match status" value="2"/>
</dbReference>
<evidence type="ECO:0000256" key="4">
    <source>
        <dbReference type="ARBA" id="ARBA00022630"/>
    </source>
</evidence>
<dbReference type="InterPro" id="IPR014105">
    <property type="entry name" value="Carotenoid/retinoid_OxRdtase"/>
</dbReference>
<evidence type="ECO:0000256" key="2">
    <source>
        <dbReference type="ARBA" id="ARBA00004829"/>
    </source>
</evidence>
<evidence type="ECO:0000256" key="3">
    <source>
        <dbReference type="ARBA" id="ARBA00006046"/>
    </source>
</evidence>
<keyword evidence="7 9" id="KW-0560">Oxidoreductase</keyword>
<comment type="similarity">
    <text evidence="3 9">Belongs to the carotenoid/retinoid oxidoreductase family.</text>
</comment>
<protein>
    <recommendedName>
        <fullName evidence="8">Phytoene dehydrogenase</fullName>
    </recommendedName>
</protein>
<evidence type="ECO:0000256" key="5">
    <source>
        <dbReference type="ARBA" id="ARBA00022746"/>
    </source>
</evidence>
<feature type="domain" description="Amine oxidase" evidence="10">
    <location>
        <begin position="14"/>
        <end position="488"/>
    </location>
</feature>